<dbReference type="InterPro" id="IPR012347">
    <property type="entry name" value="Ferritin-like"/>
</dbReference>
<reference evidence="3 4" key="1">
    <citation type="submission" date="2016-01" db="EMBL/GenBank/DDBJ databases">
        <title>The new phylogeny of the genus Mycobacterium.</title>
        <authorList>
            <person name="Tarcisio F."/>
            <person name="Conor M."/>
            <person name="Antonella G."/>
            <person name="Elisabetta G."/>
            <person name="Giulia F.S."/>
            <person name="Sara T."/>
            <person name="Anna F."/>
            <person name="Clotilde B."/>
            <person name="Roberto B."/>
            <person name="Veronica D.S."/>
            <person name="Fabio R."/>
            <person name="Monica P."/>
            <person name="Olivier J."/>
            <person name="Enrico T."/>
            <person name="Nicola S."/>
        </authorList>
    </citation>
    <scope>NUCLEOTIDE SEQUENCE [LARGE SCALE GENOMIC DNA]</scope>
    <source>
        <strain evidence="3 4">DSM 44852</strain>
    </source>
</reference>
<dbReference type="STRING" id="292462.AWC05_16950"/>
<name>A0A1X1UBW8_MYCFL</name>
<organism evidence="3 4">
    <name type="scientific">Mycobacterium florentinum</name>
    <dbReference type="NCBI Taxonomy" id="292462"/>
    <lineage>
        <taxon>Bacteria</taxon>
        <taxon>Bacillati</taxon>
        <taxon>Actinomycetota</taxon>
        <taxon>Actinomycetes</taxon>
        <taxon>Mycobacteriales</taxon>
        <taxon>Mycobacteriaceae</taxon>
        <taxon>Mycobacterium</taxon>
        <taxon>Mycobacterium simiae complex</taxon>
    </lineage>
</organism>
<evidence type="ECO:0000313" key="4">
    <source>
        <dbReference type="Proteomes" id="UP000193010"/>
    </source>
</evidence>
<evidence type="ECO:0000313" key="3">
    <source>
        <dbReference type="EMBL" id="ORV54301.1"/>
    </source>
</evidence>
<keyword evidence="4" id="KW-1185">Reference proteome</keyword>
<dbReference type="Pfam" id="PF03713">
    <property type="entry name" value="DUF305"/>
    <property type="match status" value="1"/>
</dbReference>
<dbReference type="Gene3D" id="1.20.1260.10">
    <property type="match status" value="1"/>
</dbReference>
<dbReference type="EMBL" id="LQOV01000008">
    <property type="protein sequence ID" value="ORV54301.1"/>
    <property type="molecule type" value="Genomic_DNA"/>
</dbReference>
<feature type="region of interest" description="Disordered" evidence="1">
    <location>
        <begin position="1"/>
        <end position="24"/>
    </location>
</feature>
<dbReference type="PANTHER" id="PTHR36933">
    <property type="entry name" value="SLL0788 PROTEIN"/>
    <property type="match status" value="1"/>
</dbReference>
<proteinExistence type="predicted"/>
<feature type="region of interest" description="Disordered" evidence="1">
    <location>
        <begin position="176"/>
        <end position="201"/>
    </location>
</feature>
<dbReference type="PANTHER" id="PTHR36933:SF1">
    <property type="entry name" value="SLL0788 PROTEIN"/>
    <property type="match status" value="1"/>
</dbReference>
<dbReference type="OrthoDB" id="26872at2"/>
<dbReference type="Proteomes" id="UP000193010">
    <property type="component" value="Unassembled WGS sequence"/>
</dbReference>
<evidence type="ECO:0000256" key="1">
    <source>
        <dbReference type="SAM" id="MobiDB-lite"/>
    </source>
</evidence>
<sequence>MHPAAADCSTSALPSRGKSPGIPHAVAALGDLHEKPSAATAITRSIRTRRRRDEIGRREVHYSDDVPSLATRIAAAFAAGCIALLLPSCSSAPSGNHAHPTRSDDTPVITGEPAAYTPADVAFANDATAREDQGISMSRLVPDHSENPDVVAFAAKAVSALQVDTQVLKALRAQWKEGQDNPNGTSSPPTAPNAPDNNQTLAKLSTLHGPEFDTLWLNSMISLYQATIDLANGEVANGKNVDAVSLAKQIVKARQADVVQLQQLLAG</sequence>
<accession>A0A1X1UBW8</accession>
<dbReference type="InterPro" id="IPR005183">
    <property type="entry name" value="DUF305_CopM-like"/>
</dbReference>
<gene>
    <name evidence="3" type="ORF">AWC05_16950</name>
</gene>
<feature type="domain" description="DUF305" evidence="2">
    <location>
        <begin position="120"/>
        <end position="265"/>
    </location>
</feature>
<dbReference type="AlphaFoldDB" id="A0A1X1UBW8"/>
<comment type="caution">
    <text evidence="3">The sequence shown here is derived from an EMBL/GenBank/DDBJ whole genome shotgun (WGS) entry which is preliminary data.</text>
</comment>
<evidence type="ECO:0000259" key="2">
    <source>
        <dbReference type="Pfam" id="PF03713"/>
    </source>
</evidence>
<protein>
    <recommendedName>
        <fullName evidence="2">DUF305 domain-containing protein</fullName>
    </recommendedName>
</protein>